<evidence type="ECO:0000259" key="14">
    <source>
        <dbReference type="PROSITE" id="PS50929"/>
    </source>
</evidence>
<feature type="transmembrane region" description="Helical" evidence="11">
    <location>
        <begin position="434"/>
        <end position="455"/>
    </location>
</feature>
<evidence type="ECO:0000256" key="6">
    <source>
        <dbReference type="ARBA" id="ARBA00022840"/>
    </source>
</evidence>
<dbReference type="Gene3D" id="2.60.120.10">
    <property type="entry name" value="Jelly Rolls"/>
    <property type="match status" value="1"/>
</dbReference>
<dbReference type="InterPro" id="IPR039421">
    <property type="entry name" value="Type_1_exporter"/>
</dbReference>
<keyword evidence="5" id="KW-0547">Nucleotide-binding</keyword>
<dbReference type="GO" id="GO:0005524">
    <property type="term" value="F:ATP binding"/>
    <property type="evidence" value="ECO:0007669"/>
    <property type="project" value="UniProtKB-KW"/>
</dbReference>
<dbReference type="InterPro" id="IPR003593">
    <property type="entry name" value="AAA+_ATPase"/>
</dbReference>
<evidence type="ECO:0000256" key="3">
    <source>
        <dbReference type="ARBA" id="ARBA00022475"/>
    </source>
</evidence>
<gene>
    <name evidence="15" type="ORF">H0A72_06070</name>
</gene>
<dbReference type="PROSITE" id="PS50893">
    <property type="entry name" value="ABC_TRANSPORTER_2"/>
    <property type="match status" value="1"/>
</dbReference>
<reference evidence="15 16" key="1">
    <citation type="submission" date="2020-07" db="EMBL/GenBank/DDBJ databases">
        <title>Taxonomic revisions and descriptions of new bacterial species based on genomic comparisons in the high-G+C-content subgroup of the family Alcaligenaceae.</title>
        <authorList>
            <person name="Szabo A."/>
            <person name="Felfoldi T."/>
        </authorList>
    </citation>
    <scope>NUCLEOTIDE SEQUENCE [LARGE SCALE GENOMIC DNA]</scope>
    <source>
        <strain evidence="15 16">LMG 24012</strain>
    </source>
</reference>
<keyword evidence="10 11" id="KW-0472">Membrane</keyword>
<keyword evidence="4 11" id="KW-0812">Transmembrane</keyword>
<comment type="caution">
    <text evidence="15">The sequence shown here is derived from an EMBL/GenBank/DDBJ whole genome shotgun (WGS) entry which is preliminary data.</text>
</comment>
<dbReference type="PROSITE" id="PS50042">
    <property type="entry name" value="CNMP_BINDING_3"/>
    <property type="match status" value="1"/>
</dbReference>
<dbReference type="Pfam" id="PF00027">
    <property type="entry name" value="cNMP_binding"/>
    <property type="match status" value="1"/>
</dbReference>
<dbReference type="EMBL" id="JACCEM010000003">
    <property type="protein sequence ID" value="NYT48873.1"/>
    <property type="molecule type" value="Genomic_DNA"/>
</dbReference>
<dbReference type="GO" id="GO:0016887">
    <property type="term" value="F:ATP hydrolysis activity"/>
    <property type="evidence" value="ECO:0007669"/>
    <property type="project" value="InterPro"/>
</dbReference>
<sequence>MKQQLRDLLQGGLNSNIRRLDKVEKEVRALLELEPPESPEERLSANLRAGAAGRGDQDPALALVQHLLAERLACPQRALGLFGVGILHLATHKSEESRYVGLDDIGDVEGLAARLDLKAAGPEDALRAGAFTRFLLDAYGLEGMLAFARGMEKGVPLDEVARKATGKSLAMLELQWGETLSREQPAKGLWPFVVWTVGLLRPYRLFCILLVVGILIQTAYATMMPIWLNDLFDDGITAQNAAVIWRTLALLVGGFLVTSAAGVAIDFSVSTLGPRALNDVRTQVFSKLLALSSRSLNHFKSGDIVSMFSADMQVIENAIVRAVPGIVSKGFLMLGSLITAVILDWRMAIATISLLVVAFWLPRRVGRLAVRAAYARKVEDGKLAGFIRESVQLLPVIRILGIGAHRREQFDGHIDDIYQASHRQFLMGELTGRVTVFAISAAQLGIIGLGAILSLNGTVSGGVVVAYIGLLLAFGGSAGAIAALLPPAIQAVGSWQRVSTVLAQPDDIPEAAAGTVFDAPLERVAFDNVSFSYSGDRLNLQDVSLDTPTPRRIALVGPSGSGKSTVINLLSRNYDATSGSIYLNDTDIRDIDNRSLRSLMAVVNQDTTLFEGSIAYNIRIGRMDASDEELRRAAKAAEIHDFIASLPAGYDTNVGEGGKLLSGGQRQRIVIARALLRDPQILLLDEATSALDAEAEAAINSTLAKVSADRALFSVTHRLASCPDMDLICVFRDGRLVEQGRHDELLRLGGVYAGMWEKQADISIANAGQDVEITVDRLRKIPLFANVPDADLERIRGKLRVEEVEADTVLSIEGTTAGRFYIIARGTVESSVLLGDGSSLTMEILEVGDFFGEFALIEGLPNPTTCRTRHPCLLLSLSRQDLRHIADLHRSTSEQSDLEKEIAATLDRRLDAKLDELMSRRLGSANPKRPAPAQAAD</sequence>
<dbReference type="SUPFAM" id="SSF90123">
    <property type="entry name" value="ABC transporter transmembrane region"/>
    <property type="match status" value="1"/>
</dbReference>
<evidence type="ECO:0000256" key="1">
    <source>
        <dbReference type="ARBA" id="ARBA00004651"/>
    </source>
</evidence>
<comment type="subcellular location">
    <subcellularLocation>
        <location evidence="1">Cell membrane</location>
        <topology evidence="1">Multi-pass membrane protein</topology>
    </subcellularLocation>
</comment>
<keyword evidence="3" id="KW-1003">Cell membrane</keyword>
<dbReference type="SUPFAM" id="SSF52540">
    <property type="entry name" value="P-loop containing nucleoside triphosphate hydrolases"/>
    <property type="match status" value="1"/>
</dbReference>
<dbReference type="PANTHER" id="PTHR43394">
    <property type="entry name" value="ATP-DEPENDENT PERMEASE MDL1, MITOCHONDRIAL"/>
    <property type="match status" value="1"/>
</dbReference>
<dbReference type="Proteomes" id="UP000559809">
    <property type="component" value="Unassembled WGS sequence"/>
</dbReference>
<evidence type="ECO:0000256" key="5">
    <source>
        <dbReference type="ARBA" id="ARBA00022741"/>
    </source>
</evidence>
<dbReference type="CDD" id="cd07346">
    <property type="entry name" value="ABC_6TM_exporters"/>
    <property type="match status" value="1"/>
</dbReference>
<evidence type="ECO:0000256" key="8">
    <source>
        <dbReference type="ARBA" id="ARBA00022989"/>
    </source>
</evidence>
<dbReference type="FunFam" id="3.40.50.300:FF:000221">
    <property type="entry name" value="Multidrug ABC transporter ATP-binding protein"/>
    <property type="match status" value="1"/>
</dbReference>
<dbReference type="AlphaFoldDB" id="A0A853FW90"/>
<feature type="domain" description="ABC transmembrane type-1" evidence="14">
    <location>
        <begin position="208"/>
        <end position="490"/>
    </location>
</feature>
<evidence type="ECO:0000256" key="9">
    <source>
        <dbReference type="ARBA" id="ARBA00023055"/>
    </source>
</evidence>
<keyword evidence="9" id="KW-0445">Lipid transport</keyword>
<accession>A0A853FW90</accession>
<dbReference type="PANTHER" id="PTHR43394:SF1">
    <property type="entry name" value="ATP-BINDING CASSETTE SUB-FAMILY B MEMBER 10, MITOCHONDRIAL"/>
    <property type="match status" value="1"/>
</dbReference>
<proteinExistence type="predicted"/>
<evidence type="ECO:0000313" key="15">
    <source>
        <dbReference type="EMBL" id="NYT48873.1"/>
    </source>
</evidence>
<keyword evidence="16" id="KW-1185">Reference proteome</keyword>
<dbReference type="InterPro" id="IPR017871">
    <property type="entry name" value="ABC_transporter-like_CS"/>
</dbReference>
<evidence type="ECO:0000256" key="10">
    <source>
        <dbReference type="ARBA" id="ARBA00023136"/>
    </source>
</evidence>
<dbReference type="InterPro" id="IPR027417">
    <property type="entry name" value="P-loop_NTPase"/>
</dbReference>
<organism evidence="15 16">
    <name type="scientific">Parapusillimonas granuli</name>
    <dbReference type="NCBI Taxonomy" id="380911"/>
    <lineage>
        <taxon>Bacteria</taxon>
        <taxon>Pseudomonadati</taxon>
        <taxon>Pseudomonadota</taxon>
        <taxon>Betaproteobacteria</taxon>
        <taxon>Burkholderiales</taxon>
        <taxon>Alcaligenaceae</taxon>
        <taxon>Parapusillimonas</taxon>
    </lineage>
</organism>
<evidence type="ECO:0000259" key="12">
    <source>
        <dbReference type="PROSITE" id="PS50042"/>
    </source>
</evidence>
<feature type="transmembrane region" description="Helical" evidence="11">
    <location>
        <begin position="205"/>
        <end position="223"/>
    </location>
</feature>
<feature type="transmembrane region" description="Helical" evidence="11">
    <location>
        <begin position="243"/>
        <end position="265"/>
    </location>
</feature>
<protein>
    <submittedName>
        <fullName evidence="15">ATP-binding cassette domain-containing protein</fullName>
    </submittedName>
</protein>
<evidence type="ECO:0000256" key="7">
    <source>
        <dbReference type="ARBA" id="ARBA00022967"/>
    </source>
</evidence>
<dbReference type="GO" id="GO:0015421">
    <property type="term" value="F:ABC-type oligopeptide transporter activity"/>
    <property type="evidence" value="ECO:0007669"/>
    <property type="project" value="TreeGrafter"/>
</dbReference>
<dbReference type="GO" id="GO:0006869">
    <property type="term" value="P:lipid transport"/>
    <property type="evidence" value="ECO:0007669"/>
    <property type="project" value="UniProtKB-KW"/>
</dbReference>
<keyword evidence="7" id="KW-1278">Translocase</keyword>
<dbReference type="Gene3D" id="3.40.50.300">
    <property type="entry name" value="P-loop containing nucleotide triphosphate hydrolases"/>
    <property type="match status" value="1"/>
</dbReference>
<dbReference type="Pfam" id="PF00664">
    <property type="entry name" value="ABC_membrane"/>
    <property type="match status" value="1"/>
</dbReference>
<evidence type="ECO:0000256" key="2">
    <source>
        <dbReference type="ARBA" id="ARBA00022448"/>
    </source>
</evidence>
<evidence type="ECO:0000256" key="4">
    <source>
        <dbReference type="ARBA" id="ARBA00022692"/>
    </source>
</evidence>
<feature type="domain" description="Cyclic nucleotide-binding" evidence="12">
    <location>
        <begin position="783"/>
        <end position="885"/>
    </location>
</feature>
<dbReference type="Gene3D" id="1.20.1560.10">
    <property type="entry name" value="ABC transporter type 1, transmembrane domain"/>
    <property type="match status" value="1"/>
</dbReference>
<keyword evidence="6 15" id="KW-0067">ATP-binding</keyword>
<dbReference type="InterPro" id="IPR018490">
    <property type="entry name" value="cNMP-bd_dom_sf"/>
</dbReference>
<dbReference type="InterPro" id="IPR014710">
    <property type="entry name" value="RmlC-like_jellyroll"/>
</dbReference>
<name>A0A853FW90_9BURK</name>
<dbReference type="SUPFAM" id="SSF51206">
    <property type="entry name" value="cAMP-binding domain-like"/>
    <property type="match status" value="1"/>
</dbReference>
<evidence type="ECO:0000259" key="13">
    <source>
        <dbReference type="PROSITE" id="PS50893"/>
    </source>
</evidence>
<keyword evidence="2" id="KW-0813">Transport</keyword>
<dbReference type="SMART" id="SM00382">
    <property type="entry name" value="AAA"/>
    <property type="match status" value="1"/>
</dbReference>
<evidence type="ECO:0000313" key="16">
    <source>
        <dbReference type="Proteomes" id="UP000559809"/>
    </source>
</evidence>
<keyword evidence="8 11" id="KW-1133">Transmembrane helix</keyword>
<dbReference type="Pfam" id="PF00005">
    <property type="entry name" value="ABC_tran"/>
    <property type="match status" value="1"/>
</dbReference>
<dbReference type="InterPro" id="IPR011527">
    <property type="entry name" value="ABC1_TM_dom"/>
</dbReference>
<dbReference type="InterPro" id="IPR003439">
    <property type="entry name" value="ABC_transporter-like_ATP-bd"/>
</dbReference>
<feature type="transmembrane region" description="Helical" evidence="11">
    <location>
        <begin position="462"/>
        <end position="485"/>
    </location>
</feature>
<dbReference type="SMART" id="SM00100">
    <property type="entry name" value="cNMP"/>
    <property type="match status" value="1"/>
</dbReference>
<dbReference type="PROSITE" id="PS00211">
    <property type="entry name" value="ABC_TRANSPORTER_1"/>
    <property type="match status" value="1"/>
</dbReference>
<dbReference type="RefSeq" id="WP_180154178.1">
    <property type="nucleotide sequence ID" value="NZ_JACCEM010000003.1"/>
</dbReference>
<dbReference type="GO" id="GO:0005886">
    <property type="term" value="C:plasma membrane"/>
    <property type="evidence" value="ECO:0007669"/>
    <property type="project" value="UniProtKB-SubCell"/>
</dbReference>
<feature type="transmembrane region" description="Helical" evidence="11">
    <location>
        <begin position="331"/>
        <end position="361"/>
    </location>
</feature>
<feature type="domain" description="ABC transporter" evidence="13">
    <location>
        <begin position="524"/>
        <end position="758"/>
    </location>
</feature>
<evidence type="ECO:0000256" key="11">
    <source>
        <dbReference type="SAM" id="Phobius"/>
    </source>
</evidence>
<dbReference type="PROSITE" id="PS50929">
    <property type="entry name" value="ABC_TM1F"/>
    <property type="match status" value="1"/>
</dbReference>
<dbReference type="InterPro" id="IPR000595">
    <property type="entry name" value="cNMP-bd_dom"/>
</dbReference>
<dbReference type="InterPro" id="IPR036640">
    <property type="entry name" value="ABC1_TM_sf"/>
</dbReference>
<dbReference type="CDD" id="cd00038">
    <property type="entry name" value="CAP_ED"/>
    <property type="match status" value="1"/>
</dbReference>